<name>V4LYW2_EUTSA</name>
<keyword evidence="3" id="KW-1185">Reference proteome</keyword>
<dbReference type="STRING" id="72664.V4LYW2"/>
<dbReference type="eggNOG" id="KOG0778">
    <property type="taxonomic scope" value="Eukaryota"/>
</dbReference>
<proteinExistence type="predicted"/>
<dbReference type="KEGG" id="eus:EUTSA_v100250610m"/>
<feature type="compositionally biased region" description="Acidic residues" evidence="1">
    <location>
        <begin position="158"/>
        <end position="170"/>
    </location>
</feature>
<feature type="region of interest" description="Disordered" evidence="1">
    <location>
        <begin position="1"/>
        <end position="30"/>
    </location>
</feature>
<feature type="non-terminal residue" evidence="2">
    <location>
        <position position="264"/>
    </location>
</feature>
<dbReference type="EMBL" id="KI517384">
    <property type="protein sequence ID" value="ESQ55885.1"/>
    <property type="molecule type" value="Genomic_DNA"/>
</dbReference>
<feature type="compositionally biased region" description="Polar residues" evidence="1">
    <location>
        <begin position="14"/>
        <end position="24"/>
    </location>
</feature>
<sequence length="264" mass="29934">MGAVVINRKRSEESLNLSHQSNGPNLRHSPYFQASKKRRFSFGIMSDDSGKPSSSSNPTISRISRYPDAKAPLRREIHAPSRANLRYGSAKAKPNDYCDKDEITPGNFFLRRYDNAKRTALGTLRFFKKDKELIDLVDEPEKEAVSDDSSVELVEVVDSDEEKLVEEEEEKMNLKPSTSSSDVRNGNNALRVDDTSTMMDSLSLGREMTTDDASSLEAYKKLLQSAERRNPKLEALSFEILLNENRLSHLRQSRPKPVEKKHVE</sequence>
<dbReference type="OMA" id="KAKPNDY"/>
<evidence type="ECO:0000313" key="3">
    <source>
        <dbReference type="Proteomes" id="UP000030689"/>
    </source>
</evidence>
<feature type="region of interest" description="Disordered" evidence="1">
    <location>
        <begin position="158"/>
        <end position="189"/>
    </location>
</feature>
<dbReference type="Proteomes" id="UP000030689">
    <property type="component" value="Unassembled WGS sequence"/>
</dbReference>
<organism evidence="2 3">
    <name type="scientific">Eutrema salsugineum</name>
    <name type="common">Saltwater cress</name>
    <name type="synonym">Sisymbrium salsugineum</name>
    <dbReference type="NCBI Taxonomy" id="72664"/>
    <lineage>
        <taxon>Eukaryota</taxon>
        <taxon>Viridiplantae</taxon>
        <taxon>Streptophyta</taxon>
        <taxon>Embryophyta</taxon>
        <taxon>Tracheophyta</taxon>
        <taxon>Spermatophyta</taxon>
        <taxon>Magnoliopsida</taxon>
        <taxon>eudicotyledons</taxon>
        <taxon>Gunneridae</taxon>
        <taxon>Pentapetalae</taxon>
        <taxon>rosids</taxon>
        <taxon>malvids</taxon>
        <taxon>Brassicales</taxon>
        <taxon>Brassicaceae</taxon>
        <taxon>Eutremeae</taxon>
        <taxon>Eutrema</taxon>
    </lineage>
</organism>
<evidence type="ECO:0000313" key="2">
    <source>
        <dbReference type="EMBL" id="ESQ55885.1"/>
    </source>
</evidence>
<feature type="compositionally biased region" description="Polar residues" evidence="1">
    <location>
        <begin position="175"/>
        <end position="188"/>
    </location>
</feature>
<evidence type="ECO:0000256" key="1">
    <source>
        <dbReference type="SAM" id="MobiDB-lite"/>
    </source>
</evidence>
<feature type="compositionally biased region" description="Low complexity" evidence="1">
    <location>
        <begin position="51"/>
        <end position="64"/>
    </location>
</feature>
<reference evidence="2 3" key="1">
    <citation type="journal article" date="2013" name="Front. Plant Sci.">
        <title>The Reference Genome of the Halophytic Plant Eutrema salsugineum.</title>
        <authorList>
            <person name="Yang R."/>
            <person name="Jarvis D.E."/>
            <person name="Chen H."/>
            <person name="Beilstein M.A."/>
            <person name="Grimwood J."/>
            <person name="Jenkins J."/>
            <person name="Shu S."/>
            <person name="Prochnik S."/>
            <person name="Xin M."/>
            <person name="Ma C."/>
            <person name="Schmutz J."/>
            <person name="Wing R.A."/>
            <person name="Mitchell-Olds T."/>
            <person name="Schumaker K.S."/>
            <person name="Wang X."/>
        </authorList>
    </citation>
    <scope>NUCLEOTIDE SEQUENCE [LARGE SCALE GENOMIC DNA]</scope>
</reference>
<feature type="region of interest" description="Disordered" evidence="1">
    <location>
        <begin position="43"/>
        <end position="65"/>
    </location>
</feature>
<dbReference type="AlphaFoldDB" id="V4LYW2"/>
<gene>
    <name evidence="2" type="ORF">EUTSA_v100250610mg</name>
</gene>
<accession>V4LYW2</accession>
<protein>
    <submittedName>
        <fullName evidence="2">Uncharacterized protein</fullName>
    </submittedName>
</protein>
<dbReference type="Gramene" id="ESQ55885">
    <property type="protein sequence ID" value="ESQ55885"/>
    <property type="gene ID" value="EUTSA_v100250610mg"/>
</dbReference>